<gene>
    <name evidence="2" type="ORF">TCNE_LOCUS18776</name>
</gene>
<organism evidence="3 4">
    <name type="scientific">Toxocara canis</name>
    <name type="common">Canine roundworm</name>
    <dbReference type="NCBI Taxonomy" id="6265"/>
    <lineage>
        <taxon>Eukaryota</taxon>
        <taxon>Metazoa</taxon>
        <taxon>Ecdysozoa</taxon>
        <taxon>Nematoda</taxon>
        <taxon>Chromadorea</taxon>
        <taxon>Rhabditida</taxon>
        <taxon>Spirurina</taxon>
        <taxon>Ascaridomorpha</taxon>
        <taxon>Ascaridoidea</taxon>
        <taxon>Toxocaridae</taxon>
        <taxon>Toxocara</taxon>
    </lineage>
</organism>
<dbReference type="PANTHER" id="PTHR24016:SF0">
    <property type="entry name" value="CONSERVED OLIGOMERIC GOLGI COMPLEX SUBUNIT 4"/>
    <property type="match status" value="1"/>
</dbReference>
<evidence type="ECO:0000313" key="3">
    <source>
        <dbReference type="Proteomes" id="UP000050794"/>
    </source>
</evidence>
<reference evidence="2 3" key="2">
    <citation type="submission" date="2018-11" db="EMBL/GenBank/DDBJ databases">
        <authorList>
            <consortium name="Pathogen Informatics"/>
        </authorList>
    </citation>
    <scope>NUCLEOTIDE SEQUENCE [LARGE SCALE GENOMIC DNA]</scope>
</reference>
<proteinExistence type="predicted"/>
<accession>A0A183VDF6</accession>
<dbReference type="Gene3D" id="1.20.58.1970">
    <property type="match status" value="1"/>
</dbReference>
<dbReference type="WBParaSite" id="TCNE_0001878001-mRNA-1">
    <property type="protein sequence ID" value="TCNE_0001878001-mRNA-1"/>
    <property type="gene ID" value="TCNE_0001878001"/>
</dbReference>
<protein>
    <submittedName>
        <fullName evidence="4">Component of oligomeric Golgi complex 4</fullName>
    </submittedName>
</protein>
<dbReference type="Proteomes" id="UP000050794">
    <property type="component" value="Unassembled WGS sequence"/>
</dbReference>
<dbReference type="InterPro" id="IPR048684">
    <property type="entry name" value="COG4_C"/>
</dbReference>
<sequence length="285" mass="31951">MVRFLKAGYPSVGWTAEAYQTAQTAYNVIQHGKTVADAGPEKQKEAFLTALNNVRASADCIKTLRKGLSEDFDKHLAQLTDSEKGKLENAMAQFDDLVRKFENAANVGVEKLCAAAFRPKLKTSAELYLDVTHSPSESEFTDFEAVDPFMDTFIASLDKQIATFEPLLVPANYQELLSSVCAEVNRQLERVIMKCVFNRLGGLQLDREFRSLTSYLTGIAGWVLREKCVRLSQIVSLINVDSVNEAIEYYQQLQQHSRRLSADEARKVLALRNDLPSELVKSAQF</sequence>
<dbReference type="PANTHER" id="PTHR24016">
    <property type="entry name" value="CONSERVED OLIGOMERIC GOLGI COMPLEX SUBUNIT 4"/>
    <property type="match status" value="1"/>
</dbReference>
<name>A0A183VDF6_TOXCA</name>
<dbReference type="GO" id="GO:0007030">
    <property type="term" value="P:Golgi organization"/>
    <property type="evidence" value="ECO:0007669"/>
    <property type="project" value="TreeGrafter"/>
</dbReference>
<dbReference type="Gene3D" id="1.10.287.1060">
    <property type="entry name" value="ESAT-6-like"/>
    <property type="match status" value="1"/>
</dbReference>
<dbReference type="GO" id="GO:0006890">
    <property type="term" value="P:retrograde vesicle-mediated transport, Golgi to endoplasmic reticulum"/>
    <property type="evidence" value="ECO:0007669"/>
    <property type="project" value="TreeGrafter"/>
</dbReference>
<dbReference type="AlphaFoldDB" id="A0A183VDF6"/>
<evidence type="ECO:0000259" key="1">
    <source>
        <dbReference type="Pfam" id="PF20662"/>
    </source>
</evidence>
<dbReference type="GO" id="GO:0017119">
    <property type="term" value="C:Golgi transport complex"/>
    <property type="evidence" value="ECO:0007669"/>
    <property type="project" value="TreeGrafter"/>
</dbReference>
<dbReference type="Pfam" id="PF20662">
    <property type="entry name" value="COG4_C"/>
    <property type="match status" value="1"/>
</dbReference>
<dbReference type="InterPro" id="IPR048682">
    <property type="entry name" value="COG4"/>
</dbReference>
<reference evidence="4" key="1">
    <citation type="submission" date="2016-06" db="UniProtKB">
        <authorList>
            <consortium name="WormBaseParasite"/>
        </authorList>
    </citation>
    <scope>IDENTIFICATION</scope>
</reference>
<keyword evidence="3" id="KW-1185">Reference proteome</keyword>
<evidence type="ECO:0000313" key="2">
    <source>
        <dbReference type="EMBL" id="VDM50097.1"/>
    </source>
</evidence>
<feature type="domain" description="Conserved oligomeric Golgi complex subunit 4 C-terminal" evidence="1">
    <location>
        <begin position="47"/>
        <end position="267"/>
    </location>
</feature>
<dbReference type="EMBL" id="UYWY01025946">
    <property type="protein sequence ID" value="VDM50097.1"/>
    <property type="molecule type" value="Genomic_DNA"/>
</dbReference>
<evidence type="ECO:0000313" key="4">
    <source>
        <dbReference type="WBParaSite" id="TCNE_0001878001-mRNA-1"/>
    </source>
</evidence>